<name>A0A421B699_9PSEU</name>
<feature type="compositionally biased region" description="Low complexity" evidence="1">
    <location>
        <begin position="55"/>
        <end position="65"/>
    </location>
</feature>
<gene>
    <name evidence="2" type="ORF">CLV68_0383</name>
</gene>
<dbReference type="EMBL" id="RCDD01000001">
    <property type="protein sequence ID" value="RLK59894.1"/>
    <property type="molecule type" value="Genomic_DNA"/>
</dbReference>
<evidence type="ECO:0000313" key="2">
    <source>
        <dbReference type="EMBL" id="RLK59894.1"/>
    </source>
</evidence>
<evidence type="ECO:0000313" key="3">
    <source>
        <dbReference type="Proteomes" id="UP000282454"/>
    </source>
</evidence>
<reference evidence="2 3" key="1">
    <citation type="submission" date="2018-10" db="EMBL/GenBank/DDBJ databases">
        <title>Genomic Encyclopedia of Archaeal and Bacterial Type Strains, Phase II (KMG-II): from individual species to whole genera.</title>
        <authorList>
            <person name="Goeker M."/>
        </authorList>
    </citation>
    <scope>NUCLEOTIDE SEQUENCE [LARGE SCALE GENOMIC DNA]</scope>
    <source>
        <strain evidence="2 3">DSM 45657</strain>
    </source>
</reference>
<protein>
    <submittedName>
        <fullName evidence="2">Uncharacterized protein</fullName>
    </submittedName>
</protein>
<feature type="region of interest" description="Disordered" evidence="1">
    <location>
        <begin position="36"/>
        <end position="65"/>
    </location>
</feature>
<dbReference type="Proteomes" id="UP000282454">
    <property type="component" value="Unassembled WGS sequence"/>
</dbReference>
<evidence type="ECO:0000256" key="1">
    <source>
        <dbReference type="SAM" id="MobiDB-lite"/>
    </source>
</evidence>
<organism evidence="2 3">
    <name type="scientific">Actinokineospora cianjurensis</name>
    <dbReference type="NCBI Taxonomy" id="585224"/>
    <lineage>
        <taxon>Bacteria</taxon>
        <taxon>Bacillati</taxon>
        <taxon>Actinomycetota</taxon>
        <taxon>Actinomycetes</taxon>
        <taxon>Pseudonocardiales</taxon>
        <taxon>Pseudonocardiaceae</taxon>
        <taxon>Actinokineospora</taxon>
    </lineage>
</organism>
<comment type="caution">
    <text evidence="2">The sequence shown here is derived from an EMBL/GenBank/DDBJ whole genome shotgun (WGS) entry which is preliminary data.</text>
</comment>
<accession>A0A421B699</accession>
<keyword evidence="3" id="KW-1185">Reference proteome</keyword>
<sequence>MMGGRSPLAAPEFRAVRVADAIPTPVSAALIARAGRRPPATGSTTRCEMGHGQPRVRFGPRPRPAARTAAFAGDGVVLPDQRGHAVVGLSLFAAPGAGGTYLAGAACVELLPDRITGRATGAVRTGLRAGQDQSVLVGGRSAVNSRSHFADQHACRCGRDHRLRGGGLRLASGESLGTERGGGMAGDQYSRLRIAASSSRGRTAGSTRTAVAAVRLSTRGSARCYLPLGSGGTERTPPAAGHVQCPVCRKGGQCPV</sequence>
<proteinExistence type="predicted"/>
<dbReference type="AlphaFoldDB" id="A0A421B699"/>